<comment type="caution">
    <text evidence="7">The sequence shown here is derived from an EMBL/GenBank/DDBJ whole genome shotgun (WGS) entry which is preliminary data.</text>
</comment>
<sequence length="365" mass="40241">MATRMTDFLALLNKEGIDSALVTSTANFYYLSNYYTDPHERVIAVYVAANIDPVLLLPAMEANDAKACGWEFEIIGYYDHEDPWQLLLQYLEKNGKVPQSVAMEQDHITLERYKAIKGIFPDVEIFDAKEMLANLRVIKTKKEYTLLKEAAALADFGVKTGVEAIKEGVSELALVAQIEYELKKQGVQQMSFSTMALSGAKTASPHGTPSSKEITSGDLVLFDLGVVYEGYCSDITRTVAFQSITEEQRKIYDTVLAAEQHAINASTLGTPVGKIDKAARDTIANAGFGEYFTHRIGHGLGIETHEYPSMHANNETALQPGMCYTIEPGIYIPNVGGVRIEDMIFTTDKGAEVLTKFPKELVIVG</sequence>
<protein>
    <submittedName>
        <fullName evidence="7">Aminopeptidase P family protein</fullName>
    </submittedName>
</protein>
<dbReference type="EMBL" id="RBZO01000019">
    <property type="protein sequence ID" value="RKQ14642.1"/>
    <property type="molecule type" value="Genomic_DNA"/>
</dbReference>
<dbReference type="RefSeq" id="WP_121132264.1">
    <property type="nucleotide sequence ID" value="NZ_JBHUFK010000060.1"/>
</dbReference>
<dbReference type="CDD" id="cd01092">
    <property type="entry name" value="APP-like"/>
    <property type="match status" value="1"/>
</dbReference>
<dbReference type="SUPFAM" id="SSF53092">
    <property type="entry name" value="Creatinase/prolidase N-terminal domain"/>
    <property type="match status" value="1"/>
</dbReference>
<dbReference type="InterPro" id="IPR036005">
    <property type="entry name" value="Creatinase/aminopeptidase-like"/>
</dbReference>
<keyword evidence="7" id="KW-0645">Protease</keyword>
<dbReference type="Pfam" id="PF01321">
    <property type="entry name" value="Creatinase_N"/>
    <property type="match status" value="1"/>
</dbReference>
<dbReference type="Proteomes" id="UP000281813">
    <property type="component" value="Unassembled WGS sequence"/>
</dbReference>
<dbReference type="Gene3D" id="3.40.350.10">
    <property type="entry name" value="Creatinase/prolidase N-terminal domain"/>
    <property type="match status" value="1"/>
</dbReference>
<dbReference type="InterPro" id="IPR000994">
    <property type="entry name" value="Pept_M24"/>
</dbReference>
<evidence type="ECO:0000259" key="5">
    <source>
        <dbReference type="Pfam" id="PF00557"/>
    </source>
</evidence>
<feature type="domain" description="Creatinase N-terminal" evidence="6">
    <location>
        <begin position="4"/>
        <end position="138"/>
    </location>
</feature>
<dbReference type="InterPro" id="IPR000587">
    <property type="entry name" value="Creatinase_N"/>
</dbReference>
<evidence type="ECO:0000256" key="3">
    <source>
        <dbReference type="ARBA" id="ARBA00022801"/>
    </source>
</evidence>
<evidence type="ECO:0000256" key="1">
    <source>
        <dbReference type="ARBA" id="ARBA00001936"/>
    </source>
</evidence>
<comment type="cofactor">
    <cofactor evidence="1">
        <name>Mn(2+)</name>
        <dbReference type="ChEBI" id="CHEBI:29035"/>
    </cofactor>
</comment>
<keyword evidence="8" id="KW-1185">Reference proteome</keyword>
<dbReference type="InterPro" id="IPR029149">
    <property type="entry name" value="Creatin/AminoP/Spt16_N"/>
</dbReference>
<comment type="similarity">
    <text evidence="2">Belongs to the peptidase M24B family.</text>
</comment>
<proteinExistence type="inferred from homology"/>
<dbReference type="InterPro" id="IPR001714">
    <property type="entry name" value="Pept_M24_MAP"/>
</dbReference>
<dbReference type="SUPFAM" id="SSF55920">
    <property type="entry name" value="Creatinase/aminopeptidase"/>
    <property type="match status" value="1"/>
</dbReference>
<dbReference type="GO" id="GO:0004177">
    <property type="term" value="F:aminopeptidase activity"/>
    <property type="evidence" value="ECO:0007669"/>
    <property type="project" value="UniProtKB-KW"/>
</dbReference>
<dbReference type="PANTHER" id="PTHR46112:SF10">
    <property type="entry name" value="DIPEPTIDASE YKVY-RELATED"/>
    <property type="match status" value="1"/>
</dbReference>
<dbReference type="Pfam" id="PF00557">
    <property type="entry name" value="Peptidase_M24"/>
    <property type="match status" value="1"/>
</dbReference>
<dbReference type="GO" id="GO:0008235">
    <property type="term" value="F:metalloexopeptidase activity"/>
    <property type="evidence" value="ECO:0007669"/>
    <property type="project" value="UniProtKB-ARBA"/>
</dbReference>
<evidence type="ECO:0000256" key="2">
    <source>
        <dbReference type="ARBA" id="ARBA00008766"/>
    </source>
</evidence>
<dbReference type="PANTHER" id="PTHR46112">
    <property type="entry name" value="AMINOPEPTIDASE"/>
    <property type="match status" value="1"/>
</dbReference>
<dbReference type="InterPro" id="IPR050659">
    <property type="entry name" value="Peptidase_M24B"/>
</dbReference>
<accession>A0A494YWW7</accession>
<keyword evidence="4" id="KW-0464">Manganese</keyword>
<keyword evidence="3" id="KW-0378">Hydrolase</keyword>
<dbReference type="AlphaFoldDB" id="A0A494YWW7"/>
<feature type="domain" description="Peptidase M24" evidence="5">
    <location>
        <begin position="146"/>
        <end position="347"/>
    </location>
</feature>
<dbReference type="OrthoDB" id="9806388at2"/>
<dbReference type="Gene3D" id="3.90.230.10">
    <property type="entry name" value="Creatinase/methionine aminopeptidase superfamily"/>
    <property type="match status" value="1"/>
</dbReference>
<gene>
    <name evidence="7" type="ORF">D8M05_12435</name>
</gene>
<name>A0A494YWW7_9BACI</name>
<organism evidence="7 8">
    <name type="scientific">Oceanobacillus bengalensis</name>
    <dbReference type="NCBI Taxonomy" id="1435466"/>
    <lineage>
        <taxon>Bacteria</taxon>
        <taxon>Bacillati</taxon>
        <taxon>Bacillota</taxon>
        <taxon>Bacilli</taxon>
        <taxon>Bacillales</taxon>
        <taxon>Bacillaceae</taxon>
        <taxon>Oceanobacillus</taxon>
    </lineage>
</organism>
<evidence type="ECO:0000256" key="4">
    <source>
        <dbReference type="ARBA" id="ARBA00023211"/>
    </source>
</evidence>
<evidence type="ECO:0000259" key="6">
    <source>
        <dbReference type="Pfam" id="PF01321"/>
    </source>
</evidence>
<evidence type="ECO:0000313" key="7">
    <source>
        <dbReference type="EMBL" id="RKQ14642.1"/>
    </source>
</evidence>
<evidence type="ECO:0000313" key="8">
    <source>
        <dbReference type="Proteomes" id="UP000281813"/>
    </source>
</evidence>
<reference evidence="7 8" key="1">
    <citation type="journal article" date="2015" name="Antonie Van Leeuwenhoek">
        <title>Oceanobacillus bengalensis sp. nov., a bacterium isolated from seawater of the Bay of Bengal.</title>
        <authorList>
            <person name="Yongchang O."/>
            <person name="Xiang W."/>
            <person name="Wang G."/>
        </authorList>
    </citation>
    <scope>NUCLEOTIDE SEQUENCE [LARGE SCALE GENOMIC DNA]</scope>
    <source>
        <strain evidence="7 8">MCCC 1K00260</strain>
    </source>
</reference>
<dbReference type="PRINTS" id="PR00599">
    <property type="entry name" value="MAPEPTIDASE"/>
</dbReference>
<keyword evidence="7" id="KW-0031">Aminopeptidase</keyword>
<dbReference type="FunFam" id="3.90.230.10:FF:000014">
    <property type="entry name" value="Aminopeptidase P family protein"/>
    <property type="match status" value="1"/>
</dbReference>